<dbReference type="RefSeq" id="WP_248951522.1">
    <property type="nucleotide sequence ID" value="NZ_JAKILB010000015.1"/>
</dbReference>
<protein>
    <recommendedName>
        <fullName evidence="5">Protein fem-1 homolog B</fullName>
    </recommendedName>
</protein>
<dbReference type="AlphaFoldDB" id="A0A9X1ZDZ2"/>
<dbReference type="Pfam" id="PF12796">
    <property type="entry name" value="Ank_2"/>
    <property type="match status" value="1"/>
</dbReference>
<gene>
    <name evidence="7" type="ORF">L2740_18450</name>
</gene>
<evidence type="ECO:0000256" key="3">
    <source>
        <dbReference type="ARBA" id="ARBA00022786"/>
    </source>
</evidence>
<dbReference type="SMART" id="SM00248">
    <property type="entry name" value="ANK"/>
    <property type="match status" value="2"/>
</dbReference>
<reference evidence="7" key="1">
    <citation type="submission" date="2022-01" db="EMBL/GenBank/DDBJ databases">
        <title>Whole genome-based taxonomy of the Shewanellaceae.</title>
        <authorList>
            <person name="Martin-Rodriguez A.J."/>
        </authorList>
    </citation>
    <scope>NUCLEOTIDE SEQUENCE</scope>
    <source>
        <strain evidence="7">KCTC 23973</strain>
    </source>
</reference>
<dbReference type="SUPFAM" id="SSF48403">
    <property type="entry name" value="Ankyrin repeat"/>
    <property type="match status" value="1"/>
</dbReference>
<proteinExistence type="predicted"/>
<comment type="pathway">
    <text evidence="1">Protein modification; protein ubiquitination.</text>
</comment>
<dbReference type="InterPro" id="IPR002110">
    <property type="entry name" value="Ankyrin_rpt"/>
</dbReference>
<evidence type="ECO:0000313" key="8">
    <source>
        <dbReference type="Proteomes" id="UP001139293"/>
    </source>
</evidence>
<accession>A0A9X1ZDZ2</accession>
<dbReference type="GO" id="GO:0005737">
    <property type="term" value="C:cytoplasm"/>
    <property type="evidence" value="ECO:0007669"/>
    <property type="project" value="UniProtKB-SubCell"/>
</dbReference>
<dbReference type="InterPro" id="IPR036770">
    <property type="entry name" value="Ankyrin_rpt-contain_sf"/>
</dbReference>
<evidence type="ECO:0000256" key="5">
    <source>
        <dbReference type="ARBA" id="ARBA00072197"/>
    </source>
</evidence>
<keyword evidence="2" id="KW-0677">Repeat</keyword>
<organism evidence="7 8">
    <name type="scientific">Shewanella pneumatophori</name>
    <dbReference type="NCBI Taxonomy" id="314092"/>
    <lineage>
        <taxon>Bacteria</taxon>
        <taxon>Pseudomonadati</taxon>
        <taxon>Pseudomonadota</taxon>
        <taxon>Gammaproteobacteria</taxon>
        <taxon>Alteromonadales</taxon>
        <taxon>Shewanellaceae</taxon>
        <taxon>Shewanella</taxon>
    </lineage>
</organism>
<dbReference type="PROSITE" id="PS50297">
    <property type="entry name" value="ANK_REP_REGION"/>
    <property type="match status" value="1"/>
</dbReference>
<keyword evidence="8" id="KW-1185">Reference proteome</keyword>
<evidence type="ECO:0000256" key="2">
    <source>
        <dbReference type="ARBA" id="ARBA00022737"/>
    </source>
</evidence>
<dbReference type="PANTHER" id="PTHR24173:SF78">
    <property type="entry name" value="PROTEIN FEM-1 HOMOLOG B"/>
    <property type="match status" value="1"/>
</dbReference>
<name>A0A9X1ZDZ2_9GAMM</name>
<dbReference type="Gene3D" id="1.25.40.20">
    <property type="entry name" value="Ankyrin repeat-containing domain"/>
    <property type="match status" value="1"/>
</dbReference>
<evidence type="ECO:0000256" key="1">
    <source>
        <dbReference type="ARBA" id="ARBA00004906"/>
    </source>
</evidence>
<keyword evidence="3" id="KW-0833">Ubl conjugation pathway</keyword>
<dbReference type="PANTHER" id="PTHR24173">
    <property type="entry name" value="ANKYRIN REPEAT CONTAINING"/>
    <property type="match status" value="1"/>
</dbReference>
<evidence type="ECO:0000313" key="7">
    <source>
        <dbReference type="EMBL" id="MCL1140519.1"/>
    </source>
</evidence>
<comment type="caution">
    <text evidence="7">The sequence shown here is derived from an EMBL/GenBank/DDBJ whole genome shotgun (WGS) entry which is preliminary data.</text>
</comment>
<evidence type="ECO:0000256" key="4">
    <source>
        <dbReference type="ARBA" id="ARBA00023043"/>
    </source>
</evidence>
<keyword evidence="4 6" id="KW-0040">ANK repeat</keyword>
<sequence length="187" mass="21076">MLGYFSLKQNLIGFWLIFAVAVFTNHDAQAYAYVTDELAQSDNKQEQTDKDKVSYGHLLMDYFFAAARTGNVEVLNQFIDSGFPVDQRNSQSYTALMVAAYHGQLQATKILLQHGANACLQDKRGNIAIMGALIKAEFAIVKQLYQQECSAKLTNKSGMTLEEFARYWGQEDKLKSAREETKQQTPP</sequence>
<dbReference type="Proteomes" id="UP001139293">
    <property type="component" value="Unassembled WGS sequence"/>
</dbReference>
<dbReference type="EMBL" id="JAKILB010000015">
    <property type="protein sequence ID" value="MCL1140519.1"/>
    <property type="molecule type" value="Genomic_DNA"/>
</dbReference>
<dbReference type="PROSITE" id="PS50088">
    <property type="entry name" value="ANK_REPEAT"/>
    <property type="match status" value="1"/>
</dbReference>
<evidence type="ECO:0000256" key="6">
    <source>
        <dbReference type="PROSITE-ProRule" id="PRU00023"/>
    </source>
</evidence>
<feature type="repeat" description="ANK" evidence="6">
    <location>
        <begin position="91"/>
        <end position="123"/>
    </location>
</feature>